<comment type="caution">
    <text evidence="4">The sequence shown here is derived from an EMBL/GenBank/DDBJ whole genome shotgun (WGS) entry which is preliminary data.</text>
</comment>
<evidence type="ECO:0000256" key="2">
    <source>
        <dbReference type="ARBA" id="ARBA00022737"/>
    </source>
</evidence>
<evidence type="ECO:0000313" key="5">
    <source>
        <dbReference type="Proteomes" id="UP000886595"/>
    </source>
</evidence>
<feature type="repeat" description="PPR" evidence="3">
    <location>
        <begin position="284"/>
        <end position="318"/>
    </location>
</feature>
<comment type="similarity">
    <text evidence="1">Belongs to the PPR family. P subfamily.</text>
</comment>
<evidence type="ECO:0008006" key="6">
    <source>
        <dbReference type="Google" id="ProtNLM"/>
    </source>
</evidence>
<dbReference type="PANTHER" id="PTHR46128">
    <property type="entry name" value="MITOCHONDRIAL GROUP I INTRON SPLICING FACTOR CCM1"/>
    <property type="match status" value="1"/>
</dbReference>
<dbReference type="Pfam" id="PF01535">
    <property type="entry name" value="PPR"/>
    <property type="match status" value="3"/>
</dbReference>
<sequence length="372" mass="41059">MVDDSLYILEKMKDLNLSVSTQAYNSILYIDIESKNEHSYSTVVDGLCRQQKLEDAVSFLRDSEWKDVSGPSVVSFNSIMSAYCKSGFVYTAKSFLCTVLKCRLVPTVYSHNILINGLCLAGSIGEALELAGDMNIKHGVEPDTVTYNILAKGFHLLGMIKWTPDVITYTILLCGHCQLGNIDKGLRLLKDMLSSGFDLKLNSVVIPCSIMLSDLCKTGRIEEAFSLLGEVDMAIWLYDEICSKRILPNSRTSGAMLLGLCRKGILPEARALLNSLISTGCTVDITLYNIVIDGYAKSGYVEEALGLFRGVMESGVAPNVATFNSLIYGYCKTQNIAEARKVLDAIKSYGLIQNFINLFINHLRINLIIYKG</sequence>
<feature type="repeat" description="PPR" evidence="3">
    <location>
        <begin position="165"/>
        <end position="199"/>
    </location>
</feature>
<dbReference type="Gene3D" id="1.25.40.10">
    <property type="entry name" value="Tetratricopeptide repeat domain"/>
    <property type="match status" value="3"/>
</dbReference>
<dbReference type="InterPro" id="IPR050872">
    <property type="entry name" value="PPR_P_subfamily"/>
</dbReference>
<dbReference type="AlphaFoldDB" id="A0A8X7VC45"/>
<evidence type="ECO:0000256" key="1">
    <source>
        <dbReference type="ARBA" id="ARBA00007626"/>
    </source>
</evidence>
<dbReference type="NCBIfam" id="TIGR00756">
    <property type="entry name" value="PPR"/>
    <property type="match status" value="6"/>
</dbReference>
<dbReference type="InterPro" id="IPR011990">
    <property type="entry name" value="TPR-like_helical_dom_sf"/>
</dbReference>
<dbReference type="OrthoDB" id="185373at2759"/>
<dbReference type="Proteomes" id="UP000886595">
    <property type="component" value="Unassembled WGS sequence"/>
</dbReference>
<gene>
    <name evidence="4" type="ORF">Bca52824_028281</name>
</gene>
<feature type="repeat" description="PPR" evidence="3">
    <location>
        <begin position="72"/>
        <end position="106"/>
    </location>
</feature>
<feature type="repeat" description="PPR" evidence="3">
    <location>
        <begin position="319"/>
        <end position="353"/>
    </location>
</feature>
<dbReference type="EMBL" id="JAAMPC010000006">
    <property type="protein sequence ID" value="KAG2308533.1"/>
    <property type="molecule type" value="Genomic_DNA"/>
</dbReference>
<dbReference type="Pfam" id="PF12854">
    <property type="entry name" value="PPR_1"/>
    <property type="match status" value="1"/>
</dbReference>
<name>A0A8X7VC45_BRACI</name>
<feature type="repeat" description="PPR" evidence="3">
    <location>
        <begin position="107"/>
        <end position="142"/>
    </location>
</feature>
<accession>A0A8X7VC45</accession>
<keyword evidence="2" id="KW-0677">Repeat</keyword>
<protein>
    <recommendedName>
        <fullName evidence="6">Pentatricopeptide repeat-containing protein</fullName>
    </recommendedName>
</protein>
<dbReference type="Pfam" id="PF13041">
    <property type="entry name" value="PPR_2"/>
    <property type="match status" value="2"/>
</dbReference>
<evidence type="ECO:0000313" key="4">
    <source>
        <dbReference type="EMBL" id="KAG2308533.1"/>
    </source>
</evidence>
<dbReference type="PANTHER" id="PTHR46128:SF296">
    <property type="entry name" value="PENTACOTRIPEPTIDE-REPEAT REGION OF PRORP DOMAIN-CONTAINING PROTEIN"/>
    <property type="match status" value="1"/>
</dbReference>
<feature type="repeat" description="PPR" evidence="3">
    <location>
        <begin position="36"/>
        <end position="70"/>
    </location>
</feature>
<keyword evidence="5" id="KW-1185">Reference proteome</keyword>
<reference evidence="4 5" key="1">
    <citation type="submission" date="2020-02" db="EMBL/GenBank/DDBJ databases">
        <authorList>
            <person name="Ma Q."/>
            <person name="Huang Y."/>
            <person name="Song X."/>
            <person name="Pei D."/>
        </authorList>
    </citation>
    <scope>NUCLEOTIDE SEQUENCE [LARGE SCALE GENOMIC DNA]</scope>
    <source>
        <strain evidence="4">Sxm20200214</strain>
        <tissue evidence="4">Leaf</tissue>
    </source>
</reference>
<proteinExistence type="inferred from homology"/>
<dbReference type="PROSITE" id="PS51375">
    <property type="entry name" value="PPR"/>
    <property type="match status" value="6"/>
</dbReference>
<evidence type="ECO:0000256" key="3">
    <source>
        <dbReference type="PROSITE-ProRule" id="PRU00708"/>
    </source>
</evidence>
<organism evidence="4 5">
    <name type="scientific">Brassica carinata</name>
    <name type="common">Ethiopian mustard</name>
    <name type="synonym">Abyssinian cabbage</name>
    <dbReference type="NCBI Taxonomy" id="52824"/>
    <lineage>
        <taxon>Eukaryota</taxon>
        <taxon>Viridiplantae</taxon>
        <taxon>Streptophyta</taxon>
        <taxon>Embryophyta</taxon>
        <taxon>Tracheophyta</taxon>
        <taxon>Spermatophyta</taxon>
        <taxon>Magnoliopsida</taxon>
        <taxon>eudicotyledons</taxon>
        <taxon>Gunneridae</taxon>
        <taxon>Pentapetalae</taxon>
        <taxon>rosids</taxon>
        <taxon>malvids</taxon>
        <taxon>Brassicales</taxon>
        <taxon>Brassicaceae</taxon>
        <taxon>Brassiceae</taxon>
        <taxon>Brassica</taxon>
    </lineage>
</organism>
<dbReference type="InterPro" id="IPR002885">
    <property type="entry name" value="PPR_rpt"/>
</dbReference>